<evidence type="ECO:0000256" key="4">
    <source>
        <dbReference type="ARBA" id="ARBA00022679"/>
    </source>
</evidence>
<feature type="transmembrane region" description="Helical" evidence="9">
    <location>
        <begin position="93"/>
        <end position="114"/>
    </location>
</feature>
<dbReference type="PANTHER" id="PTHR24421">
    <property type="entry name" value="NITRATE/NITRITE SENSOR PROTEIN NARX-RELATED"/>
    <property type="match status" value="1"/>
</dbReference>
<dbReference type="Proteomes" id="UP000233375">
    <property type="component" value="Unassembled WGS sequence"/>
</dbReference>
<keyword evidence="8" id="KW-0902">Two-component regulatory system</keyword>
<dbReference type="RefSeq" id="WP_101175210.1">
    <property type="nucleotide sequence ID" value="NZ_PISE01000003.1"/>
</dbReference>
<dbReference type="Gene3D" id="3.30.565.10">
    <property type="entry name" value="Histidine kinase-like ATPase, C-terminal domain"/>
    <property type="match status" value="1"/>
</dbReference>
<evidence type="ECO:0000259" key="10">
    <source>
        <dbReference type="Pfam" id="PF07730"/>
    </source>
</evidence>
<evidence type="ECO:0000256" key="1">
    <source>
        <dbReference type="ARBA" id="ARBA00000085"/>
    </source>
</evidence>
<keyword evidence="3" id="KW-0597">Phosphoprotein</keyword>
<dbReference type="GO" id="GO:0046983">
    <property type="term" value="F:protein dimerization activity"/>
    <property type="evidence" value="ECO:0007669"/>
    <property type="project" value="InterPro"/>
</dbReference>
<dbReference type="CDD" id="cd16917">
    <property type="entry name" value="HATPase_UhpB-NarQ-NarX-like"/>
    <property type="match status" value="1"/>
</dbReference>
<keyword evidence="9" id="KW-0812">Transmembrane</keyword>
<protein>
    <recommendedName>
        <fullName evidence="2">histidine kinase</fullName>
        <ecNumber evidence="2">2.7.13.3</ecNumber>
    </recommendedName>
</protein>
<evidence type="ECO:0000256" key="9">
    <source>
        <dbReference type="SAM" id="Phobius"/>
    </source>
</evidence>
<evidence type="ECO:0000313" key="11">
    <source>
        <dbReference type="EMBL" id="PKG25486.1"/>
    </source>
</evidence>
<accession>A0A2N0Z7J2</accession>
<feature type="transmembrane region" description="Helical" evidence="9">
    <location>
        <begin position="30"/>
        <end position="49"/>
    </location>
</feature>
<dbReference type="GO" id="GO:0016020">
    <property type="term" value="C:membrane"/>
    <property type="evidence" value="ECO:0007669"/>
    <property type="project" value="InterPro"/>
</dbReference>
<evidence type="ECO:0000313" key="12">
    <source>
        <dbReference type="Proteomes" id="UP000233375"/>
    </source>
</evidence>
<dbReference type="GO" id="GO:0000155">
    <property type="term" value="F:phosphorelay sensor kinase activity"/>
    <property type="evidence" value="ECO:0007669"/>
    <property type="project" value="InterPro"/>
</dbReference>
<dbReference type="InterPro" id="IPR050482">
    <property type="entry name" value="Sensor_HK_TwoCompSys"/>
</dbReference>
<evidence type="ECO:0000256" key="8">
    <source>
        <dbReference type="ARBA" id="ARBA00023012"/>
    </source>
</evidence>
<evidence type="ECO:0000256" key="2">
    <source>
        <dbReference type="ARBA" id="ARBA00012438"/>
    </source>
</evidence>
<feature type="domain" description="Signal transduction histidine kinase subgroup 3 dimerisation and phosphoacceptor" evidence="10">
    <location>
        <begin position="177"/>
        <end position="237"/>
    </location>
</feature>
<dbReference type="Pfam" id="PF07730">
    <property type="entry name" value="HisKA_3"/>
    <property type="match status" value="1"/>
</dbReference>
<dbReference type="InterPro" id="IPR036890">
    <property type="entry name" value="HATPase_C_sf"/>
</dbReference>
<keyword evidence="7" id="KW-0067">ATP-binding</keyword>
<keyword evidence="12" id="KW-1185">Reference proteome</keyword>
<dbReference type="EC" id="2.7.13.3" evidence="2"/>
<sequence>MRTYYPKLLLLLFLLGSVLFTAFSYHISFLILLFSSSCILALFFITPIVKKKTAFYILIFILIEALVILMDRQFVVYLYAILLFLLIECSKELAVYTFRILLIALAIINLLIFFFFYSSFVLMYLCGTSLIVILLYRVNEVSQDYLQVRNAYESLVNEFRIQKRHAYQNEKAARLEERNLIAREMHDAVGHKLTALLMQIELFRIQEKNDSFNILKNMALESLEETRKAVRILQEEELHGISSVLHLIKKLESENTVYVHLTTKKGVLQVSINNHQSTILYRIMQEGLTNAMKYASSKQVFITLSISPIGHIMFELKNKYVHKHSLHEGFGLKNMKKRIEEIGGTLHIYQVEDQFIVQGTMPVEEIKI</sequence>
<proteinExistence type="predicted"/>
<dbReference type="AlphaFoldDB" id="A0A2N0Z7J2"/>
<comment type="catalytic activity">
    <reaction evidence="1">
        <text>ATP + protein L-histidine = ADP + protein N-phospho-L-histidine.</text>
        <dbReference type="EC" id="2.7.13.3"/>
    </reaction>
</comment>
<evidence type="ECO:0000256" key="7">
    <source>
        <dbReference type="ARBA" id="ARBA00022840"/>
    </source>
</evidence>
<keyword evidence="4" id="KW-0808">Transferase</keyword>
<reference evidence="11 12" key="1">
    <citation type="journal article" date="2003" name="Int. J. Syst. Evol. Microbiol.">
        <title>Bacillus nealsonii sp. nov., isolated from a spacecraft-assembly facility, whose spores are gamma-radiation resistant.</title>
        <authorList>
            <person name="Venkateswaran K."/>
            <person name="Kempf M."/>
            <person name="Chen F."/>
            <person name="Satomi M."/>
            <person name="Nicholson W."/>
            <person name="Kern R."/>
        </authorList>
    </citation>
    <scope>NUCLEOTIDE SEQUENCE [LARGE SCALE GENOMIC DNA]</scope>
    <source>
        <strain evidence="11 12">FO-92</strain>
    </source>
</reference>
<dbReference type="EMBL" id="PISE01000003">
    <property type="protein sequence ID" value="PKG25486.1"/>
    <property type="molecule type" value="Genomic_DNA"/>
</dbReference>
<gene>
    <name evidence="11" type="ORF">CWS01_01180</name>
</gene>
<comment type="caution">
    <text evidence="11">The sequence shown here is derived from an EMBL/GenBank/DDBJ whole genome shotgun (WGS) entry which is preliminary data.</text>
</comment>
<dbReference type="PANTHER" id="PTHR24421:SF10">
    <property type="entry name" value="NITRATE_NITRITE SENSOR PROTEIN NARQ"/>
    <property type="match status" value="1"/>
</dbReference>
<dbReference type="GO" id="GO:0005524">
    <property type="term" value="F:ATP binding"/>
    <property type="evidence" value="ECO:0007669"/>
    <property type="project" value="UniProtKB-KW"/>
</dbReference>
<evidence type="ECO:0000256" key="5">
    <source>
        <dbReference type="ARBA" id="ARBA00022741"/>
    </source>
</evidence>
<keyword evidence="9" id="KW-0472">Membrane</keyword>
<evidence type="ECO:0000256" key="3">
    <source>
        <dbReference type="ARBA" id="ARBA00022553"/>
    </source>
</evidence>
<keyword evidence="5" id="KW-0547">Nucleotide-binding</keyword>
<keyword evidence="9" id="KW-1133">Transmembrane helix</keyword>
<dbReference type="InterPro" id="IPR011712">
    <property type="entry name" value="Sig_transdc_His_kin_sub3_dim/P"/>
</dbReference>
<dbReference type="SUPFAM" id="SSF55874">
    <property type="entry name" value="ATPase domain of HSP90 chaperone/DNA topoisomerase II/histidine kinase"/>
    <property type="match status" value="1"/>
</dbReference>
<dbReference type="OrthoDB" id="199946at2"/>
<keyword evidence="6 11" id="KW-0418">Kinase</keyword>
<name>A0A2N0Z7J2_9BACI</name>
<feature type="transmembrane region" description="Helical" evidence="9">
    <location>
        <begin position="56"/>
        <end position="87"/>
    </location>
</feature>
<dbReference type="Gene3D" id="1.20.5.1930">
    <property type="match status" value="1"/>
</dbReference>
<organism evidence="11 12">
    <name type="scientific">Niallia nealsonii</name>
    <dbReference type="NCBI Taxonomy" id="115979"/>
    <lineage>
        <taxon>Bacteria</taxon>
        <taxon>Bacillati</taxon>
        <taxon>Bacillota</taxon>
        <taxon>Bacilli</taxon>
        <taxon>Bacillales</taxon>
        <taxon>Bacillaceae</taxon>
        <taxon>Niallia</taxon>
    </lineage>
</organism>
<evidence type="ECO:0000256" key="6">
    <source>
        <dbReference type="ARBA" id="ARBA00022777"/>
    </source>
</evidence>